<name>A0A220XPT8_MYCIT</name>
<dbReference type="EMBL" id="CP015267">
    <property type="protein sequence ID" value="ASL13441.1"/>
    <property type="molecule type" value="Genomic_DNA"/>
</dbReference>
<proteinExistence type="predicted"/>
<protein>
    <submittedName>
        <fullName evidence="1">Uncharacterized protein</fullName>
    </submittedName>
</protein>
<evidence type="ECO:0000313" key="1">
    <source>
        <dbReference type="EMBL" id="ASL13441.1"/>
    </source>
</evidence>
<gene>
    <name evidence="1" type="ORF">MYCOZU2_00997</name>
</gene>
<sequence>MIDPTYHVIEDPAKAGRPGDSGESGQRSET</sequence>
<reference evidence="1 2" key="1">
    <citation type="journal article" date="2017" name="Lancet Infect. Dis.">
        <title>Global outbreak of severe Mycobacterium chimaera disease after cardiac surgery: a molecular epidemiological study.</title>
        <authorList>
            <person name="van Ingen J."/>
            <person name="Kohl T."/>
            <person name="Kranzer K."/>
            <person name="Hasse B."/>
            <person name="Keller P."/>
            <person name="Szafranska A."/>
            <person name="Hillemann D."/>
            <person name="Chand M."/>
            <person name="Schreiber P."/>
            <person name="Sommerstein R."/>
            <person name="Berger C."/>
            <person name="Genoni M."/>
            <person name="Ruegg C."/>
            <person name="Troillet N."/>
            <person name="Widmer A.F."/>
            <person name="Becker S.L."/>
            <person name="Herrmann M."/>
            <person name="Eckmanns T."/>
            <person name="Haller S."/>
            <person name="Hoeller C."/>
            <person name="Debast S.B."/>
            <person name="Wolfhagen M.J."/>
            <person name="Hopman J."/>
            <person name="Kluytmans J."/>
            <person name="Langelaar M."/>
            <person name="Notermans D.W."/>
            <person name="ten Oever J."/>
            <person name="van den Barselaar P."/>
            <person name="Vonk A.B.A."/>
            <person name="Vos M.C."/>
            <person name="Ahmed N."/>
            <person name="Brown T."/>
            <person name="Crook D."/>
            <person name="Lamagni T."/>
            <person name="Phin N."/>
            <person name="Smith E.G."/>
            <person name="Zambon M."/>
            <person name="Serr A."/>
            <person name="Goetting T."/>
            <person name="Ebner W."/>
            <person name="Thuermer A."/>
            <person name="Utpatel C."/>
            <person name="Sproer C."/>
            <person name="Bunk B."/>
            <person name="Nubel U."/>
            <person name="Bloemberg G."/>
            <person name="Bottger E."/>
            <person name="Niemann S."/>
            <person name="Wagner D."/>
            <person name="Sax H."/>
        </authorList>
    </citation>
    <scope>NUCLEOTIDE SEQUENCE [LARGE SCALE GENOMIC DNA]</scope>
    <source>
        <strain evidence="1 2">ZUERICH-2</strain>
    </source>
</reference>
<evidence type="ECO:0000313" key="2">
    <source>
        <dbReference type="Proteomes" id="UP000198286"/>
    </source>
</evidence>
<dbReference type="Proteomes" id="UP000198286">
    <property type="component" value="Chromosome"/>
</dbReference>
<accession>A0A220XPT8</accession>
<organism evidence="1 2">
    <name type="scientific">Mycobacterium intracellulare subsp. chimaera</name>
    <dbReference type="NCBI Taxonomy" id="222805"/>
    <lineage>
        <taxon>Bacteria</taxon>
        <taxon>Bacillati</taxon>
        <taxon>Actinomycetota</taxon>
        <taxon>Actinomycetes</taxon>
        <taxon>Mycobacteriales</taxon>
        <taxon>Mycobacteriaceae</taxon>
        <taxon>Mycobacterium</taxon>
        <taxon>Mycobacterium avium complex (MAC)</taxon>
    </lineage>
</organism>
<dbReference type="AlphaFoldDB" id="A0A220XPT8"/>